<feature type="transmembrane region" description="Helical" evidence="1">
    <location>
        <begin position="336"/>
        <end position="359"/>
    </location>
</feature>
<accession>A0A6L5XMW8</accession>
<keyword evidence="2" id="KW-0012">Acyltransferase</keyword>
<keyword evidence="3" id="KW-1185">Reference proteome</keyword>
<feature type="transmembrane region" description="Helical" evidence="1">
    <location>
        <begin position="201"/>
        <end position="230"/>
    </location>
</feature>
<dbReference type="AlphaFoldDB" id="A0A6L5XMW8"/>
<name>A0A6L5XMW8_9BACT</name>
<feature type="transmembrane region" description="Helical" evidence="1">
    <location>
        <begin position="300"/>
        <end position="324"/>
    </location>
</feature>
<dbReference type="Proteomes" id="UP000477488">
    <property type="component" value="Unassembled WGS sequence"/>
</dbReference>
<dbReference type="RefSeq" id="WP_154512058.1">
    <property type="nucleotide sequence ID" value="NZ_DBFWWU010000162.1"/>
</dbReference>
<feature type="transmembrane region" description="Helical" evidence="1">
    <location>
        <begin position="242"/>
        <end position="263"/>
    </location>
</feature>
<feature type="transmembrane region" description="Helical" evidence="1">
    <location>
        <begin position="70"/>
        <end position="88"/>
    </location>
</feature>
<protein>
    <submittedName>
        <fullName evidence="2">Acyltransferase</fullName>
    </submittedName>
</protein>
<dbReference type="EMBL" id="VUMH01000011">
    <property type="protein sequence ID" value="MSS28560.1"/>
    <property type="molecule type" value="Genomic_DNA"/>
</dbReference>
<gene>
    <name evidence="2" type="ORF">FYJ44_11070</name>
</gene>
<sequence length="375" mass="41157">MAQARTGTSAHIAYIDGLKGLCGIWICLFHYLLAFAAFGYIGWESGIPQAERAGYYFRYFPYSILSNGSFPLYVFFAVIAFLPALRFFQNGKAESVKRQAVVRYFRLMPPVLVCALCAYAVFACGGFFNQDLAAHLDNNWDRAFYTAPLSWTGALANGLFDALWNGNSDYCSVLWCMNVILFGSYFSYGALLFFGSLRRRFWVYAAFFLLSFTAPVYTAFLGGLAAADVLAARGGAAQSGRWGGLLALAGLVAGIFPEVLLPSGLTEQTLFGIGAFLLLLGCARSAALQKLLSRSWLVRAGELSFALVLTHFTVLMSFSAWFFLAVQGQGLSYVPALTLTLATAVPVNYAFTLLFKLFAEGPAERFAHWIYRCVA</sequence>
<feature type="transmembrane region" description="Helical" evidence="1">
    <location>
        <begin position="21"/>
        <end position="43"/>
    </location>
</feature>
<organism evidence="2 3">
    <name type="scientific">Desulfovibrio porci</name>
    <dbReference type="NCBI Taxonomy" id="2605782"/>
    <lineage>
        <taxon>Bacteria</taxon>
        <taxon>Pseudomonadati</taxon>
        <taxon>Thermodesulfobacteriota</taxon>
        <taxon>Desulfovibrionia</taxon>
        <taxon>Desulfovibrionales</taxon>
        <taxon>Desulfovibrionaceae</taxon>
        <taxon>Desulfovibrio</taxon>
    </lineage>
</organism>
<keyword evidence="1" id="KW-1133">Transmembrane helix</keyword>
<reference evidence="2 3" key="1">
    <citation type="submission" date="2019-09" db="EMBL/GenBank/DDBJ databases">
        <title>In-depth cultivation of the pig gut microbiome towards novel bacterial diversity and tailored functional studies.</title>
        <authorList>
            <person name="Wylensek D."/>
            <person name="Hitch T.C.A."/>
            <person name="Clavel T."/>
        </authorList>
    </citation>
    <scope>NUCLEOTIDE SEQUENCE [LARGE SCALE GENOMIC DNA]</scope>
    <source>
        <strain evidence="2 3">PG-178-WT-4</strain>
    </source>
</reference>
<feature type="transmembrane region" description="Helical" evidence="1">
    <location>
        <begin position="269"/>
        <end position="288"/>
    </location>
</feature>
<comment type="caution">
    <text evidence="2">The sequence shown here is derived from an EMBL/GenBank/DDBJ whole genome shotgun (WGS) entry which is preliminary data.</text>
</comment>
<keyword evidence="1" id="KW-0812">Transmembrane</keyword>
<feature type="transmembrane region" description="Helical" evidence="1">
    <location>
        <begin position="109"/>
        <end position="128"/>
    </location>
</feature>
<evidence type="ECO:0000256" key="1">
    <source>
        <dbReference type="SAM" id="Phobius"/>
    </source>
</evidence>
<dbReference type="GO" id="GO:0016746">
    <property type="term" value="F:acyltransferase activity"/>
    <property type="evidence" value="ECO:0007669"/>
    <property type="project" value="UniProtKB-KW"/>
</dbReference>
<evidence type="ECO:0000313" key="2">
    <source>
        <dbReference type="EMBL" id="MSS28560.1"/>
    </source>
</evidence>
<keyword evidence="2" id="KW-0808">Transferase</keyword>
<feature type="transmembrane region" description="Helical" evidence="1">
    <location>
        <begin position="143"/>
        <end position="160"/>
    </location>
</feature>
<evidence type="ECO:0000313" key="3">
    <source>
        <dbReference type="Proteomes" id="UP000477488"/>
    </source>
</evidence>
<proteinExistence type="predicted"/>
<keyword evidence="1" id="KW-0472">Membrane</keyword>
<feature type="transmembrane region" description="Helical" evidence="1">
    <location>
        <begin position="172"/>
        <end position="195"/>
    </location>
</feature>